<keyword evidence="3" id="KW-1185">Reference proteome</keyword>
<gene>
    <name evidence="2" type="ORF">EYF80_058732</name>
</gene>
<organism evidence="2 3">
    <name type="scientific">Liparis tanakae</name>
    <name type="common">Tanaka's snailfish</name>
    <dbReference type="NCBI Taxonomy" id="230148"/>
    <lineage>
        <taxon>Eukaryota</taxon>
        <taxon>Metazoa</taxon>
        <taxon>Chordata</taxon>
        <taxon>Craniata</taxon>
        <taxon>Vertebrata</taxon>
        <taxon>Euteleostomi</taxon>
        <taxon>Actinopterygii</taxon>
        <taxon>Neopterygii</taxon>
        <taxon>Teleostei</taxon>
        <taxon>Neoteleostei</taxon>
        <taxon>Acanthomorphata</taxon>
        <taxon>Eupercaria</taxon>
        <taxon>Perciformes</taxon>
        <taxon>Cottioidei</taxon>
        <taxon>Cottales</taxon>
        <taxon>Liparidae</taxon>
        <taxon>Liparis</taxon>
    </lineage>
</organism>
<sequence>MLTSNDVEQSGVEDGRTDQPQKDKAAGSRTDKPVGVTSPQHRTTLWASDCLLSMILRMVSLSAWWTNGVAVAFMYCSIRVLASVVARNNVVASSGSRAPAEEVKVTSRDPQEEAGQQGAVLTTHVGQSVDDVELLLQDHLQKDNAGDDINVIVSE</sequence>
<feature type="region of interest" description="Disordered" evidence="1">
    <location>
        <begin position="93"/>
        <end position="117"/>
    </location>
</feature>
<feature type="region of interest" description="Disordered" evidence="1">
    <location>
        <begin position="1"/>
        <end position="39"/>
    </location>
</feature>
<accession>A0A4Z2EQ97</accession>
<feature type="compositionally biased region" description="Basic and acidic residues" evidence="1">
    <location>
        <begin position="99"/>
        <end position="111"/>
    </location>
</feature>
<dbReference type="Proteomes" id="UP000314294">
    <property type="component" value="Unassembled WGS sequence"/>
</dbReference>
<dbReference type="EMBL" id="SRLO01003789">
    <property type="protein sequence ID" value="TNN31117.1"/>
    <property type="molecule type" value="Genomic_DNA"/>
</dbReference>
<evidence type="ECO:0000313" key="3">
    <source>
        <dbReference type="Proteomes" id="UP000314294"/>
    </source>
</evidence>
<comment type="caution">
    <text evidence="2">The sequence shown here is derived from an EMBL/GenBank/DDBJ whole genome shotgun (WGS) entry which is preliminary data.</text>
</comment>
<protein>
    <submittedName>
        <fullName evidence="2">Uncharacterized protein</fullName>
    </submittedName>
</protein>
<reference evidence="2 3" key="1">
    <citation type="submission" date="2019-03" db="EMBL/GenBank/DDBJ databases">
        <title>First draft genome of Liparis tanakae, snailfish: a comprehensive survey of snailfish specific genes.</title>
        <authorList>
            <person name="Kim W."/>
            <person name="Song I."/>
            <person name="Jeong J.-H."/>
            <person name="Kim D."/>
            <person name="Kim S."/>
            <person name="Ryu S."/>
            <person name="Song J.Y."/>
            <person name="Lee S.K."/>
        </authorList>
    </citation>
    <scope>NUCLEOTIDE SEQUENCE [LARGE SCALE GENOMIC DNA]</scope>
    <source>
        <tissue evidence="2">Muscle</tissue>
    </source>
</reference>
<evidence type="ECO:0000256" key="1">
    <source>
        <dbReference type="SAM" id="MobiDB-lite"/>
    </source>
</evidence>
<name>A0A4Z2EQ97_9TELE</name>
<dbReference type="AlphaFoldDB" id="A0A4Z2EQ97"/>
<evidence type="ECO:0000313" key="2">
    <source>
        <dbReference type="EMBL" id="TNN31117.1"/>
    </source>
</evidence>
<feature type="compositionally biased region" description="Basic and acidic residues" evidence="1">
    <location>
        <begin position="13"/>
        <end position="32"/>
    </location>
</feature>
<proteinExistence type="predicted"/>